<sequence length="303" mass="32744">MAKWRSVGALLAAFALVSCGAKAADQALAEVVGSAGTVTAQPWETHNNLVTGFADLDPNAQANTWAEVRWAETPANELIAQTIEEAKAINTAGPAKYGSFVWTYFVEPLPGDVEYSYFDVQFMEPAAAAALVAEVRGLIAQESDWQRIELTAKTRGSEKVSLNFVGEPRDVPQQLETFARLSERGLGKPDWEISLQSGDQGPAFLAPATAFTPAEARSLAEIATRAPEITAVGSSDATAAALTVQVEDPLTWMPQFVLENQEQLPAGPLEFRFHNGSVMLNGCMQRDGEPQALLVLQEEYERC</sequence>
<dbReference type="EMBL" id="VOHM01000037">
    <property type="protein sequence ID" value="TWT18074.1"/>
    <property type="molecule type" value="Genomic_DNA"/>
</dbReference>
<feature type="signal peptide" evidence="1">
    <location>
        <begin position="1"/>
        <end position="23"/>
    </location>
</feature>
<feature type="chain" id="PRO_5022901592" evidence="1">
    <location>
        <begin position="24"/>
        <end position="303"/>
    </location>
</feature>
<name>A0A5C5TWC2_9CORY</name>
<dbReference type="RefSeq" id="WP_146325591.1">
    <property type="nucleotide sequence ID" value="NZ_BAABLR010000060.1"/>
</dbReference>
<evidence type="ECO:0000256" key="1">
    <source>
        <dbReference type="SAM" id="SignalP"/>
    </source>
</evidence>
<dbReference type="AlphaFoldDB" id="A0A5C5TWC2"/>
<protein>
    <submittedName>
        <fullName evidence="2">Uncharacterized protein</fullName>
    </submittedName>
</protein>
<gene>
    <name evidence="2" type="ORF">FRX94_12035</name>
</gene>
<evidence type="ECO:0000313" key="3">
    <source>
        <dbReference type="Proteomes" id="UP000320791"/>
    </source>
</evidence>
<proteinExistence type="predicted"/>
<keyword evidence="1" id="KW-0732">Signal</keyword>
<keyword evidence="3" id="KW-1185">Reference proteome</keyword>
<evidence type="ECO:0000313" key="2">
    <source>
        <dbReference type="EMBL" id="TWT18074.1"/>
    </source>
</evidence>
<dbReference type="Proteomes" id="UP000320791">
    <property type="component" value="Unassembled WGS sequence"/>
</dbReference>
<comment type="caution">
    <text evidence="2">The sequence shown here is derived from an EMBL/GenBank/DDBJ whole genome shotgun (WGS) entry which is preliminary data.</text>
</comment>
<reference evidence="2 3" key="1">
    <citation type="submission" date="2019-08" db="EMBL/GenBank/DDBJ databases">
        <authorList>
            <person name="Lei W."/>
        </authorList>
    </citation>
    <scope>NUCLEOTIDE SEQUENCE [LARGE SCALE GENOMIC DNA]</scope>
    <source>
        <strain evidence="2 3">CCUG 58627</strain>
    </source>
</reference>
<accession>A0A5C5TWC2</accession>
<organism evidence="2 3">
    <name type="scientific">Corynebacterium canis</name>
    <dbReference type="NCBI Taxonomy" id="679663"/>
    <lineage>
        <taxon>Bacteria</taxon>
        <taxon>Bacillati</taxon>
        <taxon>Actinomycetota</taxon>
        <taxon>Actinomycetes</taxon>
        <taxon>Mycobacteriales</taxon>
        <taxon>Corynebacteriaceae</taxon>
        <taxon>Corynebacterium</taxon>
    </lineage>
</organism>
<dbReference type="PROSITE" id="PS51257">
    <property type="entry name" value="PROKAR_LIPOPROTEIN"/>
    <property type="match status" value="1"/>
</dbReference>